<dbReference type="KEGG" id="nia:A8C56_14100"/>
<name>A0A1A9I2Q8_9BACT</name>
<reference evidence="1 2" key="1">
    <citation type="submission" date="2016-05" db="EMBL/GenBank/DDBJ databases">
        <title>Niabella ginsenosidivorans BS26 whole genome sequencing.</title>
        <authorList>
            <person name="Im W.T."/>
            <person name="Siddiqi M.Z."/>
        </authorList>
    </citation>
    <scope>NUCLEOTIDE SEQUENCE [LARGE SCALE GENOMIC DNA]</scope>
    <source>
        <strain evidence="1 2">BS26</strain>
    </source>
</reference>
<accession>A0A1A9I2Q8</accession>
<keyword evidence="2" id="KW-1185">Reference proteome</keyword>
<sequence>MAYLCIMFLLRLILPALFLLGLFFVPGLKAGACGMHHKTGQTEQQKETEPQTDCCKEHSSKHQQHQHRQNGHRHCNNDNCTNNLCHPVSVSSLHAEETIEIVAPSEEVAQYVIRSNDMPLFSYTYSIWQPPRLG</sequence>
<gene>
    <name evidence="1" type="ORF">A8C56_14100</name>
</gene>
<dbReference type="AlphaFoldDB" id="A0A1A9I2Q8"/>
<proteinExistence type="predicted"/>
<protein>
    <submittedName>
        <fullName evidence="1">Uncharacterized protein</fullName>
    </submittedName>
</protein>
<evidence type="ECO:0000313" key="2">
    <source>
        <dbReference type="Proteomes" id="UP000077667"/>
    </source>
</evidence>
<dbReference type="EMBL" id="CP015772">
    <property type="protein sequence ID" value="ANH81948.1"/>
    <property type="molecule type" value="Genomic_DNA"/>
</dbReference>
<organism evidence="1 2">
    <name type="scientific">Niabella ginsenosidivorans</name>
    <dbReference type="NCBI Taxonomy" id="1176587"/>
    <lineage>
        <taxon>Bacteria</taxon>
        <taxon>Pseudomonadati</taxon>
        <taxon>Bacteroidota</taxon>
        <taxon>Chitinophagia</taxon>
        <taxon>Chitinophagales</taxon>
        <taxon>Chitinophagaceae</taxon>
        <taxon>Niabella</taxon>
    </lineage>
</organism>
<evidence type="ECO:0000313" key="1">
    <source>
        <dbReference type="EMBL" id="ANH81948.1"/>
    </source>
</evidence>
<dbReference type="STRING" id="1176587.A8C56_14100"/>
<dbReference type="Proteomes" id="UP000077667">
    <property type="component" value="Chromosome"/>
</dbReference>